<gene>
    <name evidence="15" type="ORF">SISNIDRAFT_475405</name>
</gene>
<comment type="catalytic activity">
    <reaction evidence="12">
        <text>4 porphobilinogen + H2O = hydroxymethylbilane + 4 NH4(+)</text>
        <dbReference type="Rhea" id="RHEA:13185"/>
        <dbReference type="ChEBI" id="CHEBI:15377"/>
        <dbReference type="ChEBI" id="CHEBI:28938"/>
        <dbReference type="ChEBI" id="CHEBI:57845"/>
        <dbReference type="ChEBI" id="CHEBI:58126"/>
        <dbReference type="EC" id="2.5.1.61"/>
    </reaction>
</comment>
<dbReference type="EC" id="2.5.1.61" evidence="5"/>
<evidence type="ECO:0000256" key="2">
    <source>
        <dbReference type="ARBA" id="ARBA00002869"/>
    </source>
</evidence>
<dbReference type="CDD" id="cd13645">
    <property type="entry name" value="PBP2_HuPBGD_like"/>
    <property type="match status" value="1"/>
</dbReference>
<dbReference type="GO" id="GO:0006783">
    <property type="term" value="P:heme biosynthetic process"/>
    <property type="evidence" value="ECO:0007669"/>
    <property type="project" value="UniProtKB-KW"/>
</dbReference>
<reference evidence="15 16" key="1">
    <citation type="journal article" date="2016" name="Mol. Biol. Evol.">
        <title>Comparative Genomics of Early-Diverging Mushroom-Forming Fungi Provides Insights into the Origins of Lignocellulose Decay Capabilities.</title>
        <authorList>
            <person name="Nagy L.G."/>
            <person name="Riley R."/>
            <person name="Tritt A."/>
            <person name="Adam C."/>
            <person name="Daum C."/>
            <person name="Floudas D."/>
            <person name="Sun H."/>
            <person name="Yadav J.S."/>
            <person name="Pangilinan J."/>
            <person name="Larsson K.H."/>
            <person name="Matsuura K."/>
            <person name="Barry K."/>
            <person name="Labutti K."/>
            <person name="Kuo R."/>
            <person name="Ohm R.A."/>
            <person name="Bhattacharya S.S."/>
            <person name="Shirouzu T."/>
            <person name="Yoshinaga Y."/>
            <person name="Martin F.M."/>
            <person name="Grigoriev I.V."/>
            <person name="Hibbett D.S."/>
        </authorList>
    </citation>
    <scope>NUCLEOTIDE SEQUENCE [LARGE SCALE GENOMIC DNA]</scope>
    <source>
        <strain evidence="15 16">HHB9708</strain>
    </source>
</reference>
<evidence type="ECO:0000256" key="5">
    <source>
        <dbReference type="ARBA" id="ARBA00012655"/>
    </source>
</evidence>
<evidence type="ECO:0000256" key="9">
    <source>
        <dbReference type="ARBA" id="ARBA00023244"/>
    </source>
</evidence>
<proteinExistence type="inferred from homology"/>
<dbReference type="Gene3D" id="3.40.190.10">
    <property type="entry name" value="Periplasmic binding protein-like II"/>
    <property type="match status" value="2"/>
</dbReference>
<dbReference type="Gene3D" id="3.30.160.40">
    <property type="entry name" value="Porphobilinogen deaminase, C-terminal domain"/>
    <property type="match status" value="1"/>
</dbReference>
<dbReference type="PIRSF" id="PIRSF001438">
    <property type="entry name" value="4pyrrol_synth_OHMeBilane_synth"/>
    <property type="match status" value="1"/>
</dbReference>
<keyword evidence="9" id="KW-0627">Porphyrin biosynthesis</keyword>
<dbReference type="Pfam" id="PF01379">
    <property type="entry name" value="Porphobil_deam"/>
    <property type="match status" value="1"/>
</dbReference>
<evidence type="ECO:0000259" key="14">
    <source>
        <dbReference type="Pfam" id="PF03900"/>
    </source>
</evidence>
<dbReference type="PRINTS" id="PR00151">
    <property type="entry name" value="PORPHBDMNASE"/>
</dbReference>
<dbReference type="InterPro" id="IPR022417">
    <property type="entry name" value="Porphobilin_deaminase_N"/>
</dbReference>
<name>A0A164R667_9AGAM</name>
<evidence type="ECO:0000256" key="12">
    <source>
        <dbReference type="ARBA" id="ARBA00048169"/>
    </source>
</evidence>
<feature type="domain" description="Porphobilinogen deaminase N-terminal" evidence="13">
    <location>
        <begin position="23"/>
        <end position="239"/>
    </location>
</feature>
<evidence type="ECO:0000256" key="4">
    <source>
        <dbReference type="ARBA" id="ARBA00005638"/>
    </source>
</evidence>
<dbReference type="EMBL" id="KV419422">
    <property type="protein sequence ID" value="KZS90285.1"/>
    <property type="molecule type" value="Genomic_DNA"/>
</dbReference>
<dbReference type="SUPFAM" id="SSF54782">
    <property type="entry name" value="Porphobilinogen deaminase (hydroxymethylbilane synthase), C-terminal domain"/>
    <property type="match status" value="1"/>
</dbReference>
<evidence type="ECO:0000259" key="13">
    <source>
        <dbReference type="Pfam" id="PF01379"/>
    </source>
</evidence>
<dbReference type="SUPFAM" id="SSF53850">
    <property type="entry name" value="Periplasmic binding protein-like II"/>
    <property type="match status" value="1"/>
</dbReference>
<dbReference type="InterPro" id="IPR000860">
    <property type="entry name" value="HemC"/>
</dbReference>
<dbReference type="OrthoDB" id="564646at2759"/>
<comment type="cofactor">
    <cofactor evidence="1">
        <name>dipyrromethane</name>
        <dbReference type="ChEBI" id="CHEBI:60342"/>
    </cofactor>
</comment>
<evidence type="ECO:0000256" key="6">
    <source>
        <dbReference type="ARBA" id="ARBA00016519"/>
    </source>
</evidence>
<dbReference type="Proteomes" id="UP000076722">
    <property type="component" value="Unassembled WGS sequence"/>
</dbReference>
<dbReference type="GO" id="GO:0005737">
    <property type="term" value="C:cytoplasm"/>
    <property type="evidence" value="ECO:0007669"/>
    <property type="project" value="TreeGrafter"/>
</dbReference>
<evidence type="ECO:0000256" key="3">
    <source>
        <dbReference type="ARBA" id="ARBA00004735"/>
    </source>
</evidence>
<comment type="function">
    <text evidence="2">Tetrapolymerization of the monopyrrole PBG into the hydroxymethylbilane pre-uroporphyrinogen in several discrete steps.</text>
</comment>
<dbReference type="PANTHER" id="PTHR11557:SF0">
    <property type="entry name" value="PORPHOBILINOGEN DEAMINASE"/>
    <property type="match status" value="1"/>
</dbReference>
<evidence type="ECO:0000313" key="16">
    <source>
        <dbReference type="Proteomes" id="UP000076722"/>
    </source>
</evidence>
<organism evidence="15 16">
    <name type="scientific">Sistotremastrum niveocremeum HHB9708</name>
    <dbReference type="NCBI Taxonomy" id="1314777"/>
    <lineage>
        <taxon>Eukaryota</taxon>
        <taxon>Fungi</taxon>
        <taxon>Dikarya</taxon>
        <taxon>Basidiomycota</taxon>
        <taxon>Agaricomycotina</taxon>
        <taxon>Agaricomycetes</taxon>
        <taxon>Sistotremastrales</taxon>
        <taxon>Sistotremastraceae</taxon>
        <taxon>Sertulicium</taxon>
        <taxon>Sertulicium niveocremeum</taxon>
    </lineage>
</organism>
<dbReference type="Pfam" id="PF03900">
    <property type="entry name" value="Porphobil_deamC"/>
    <property type="match status" value="1"/>
</dbReference>
<keyword evidence="16" id="KW-1185">Reference proteome</keyword>
<dbReference type="FunFam" id="3.40.190.10:FF:000005">
    <property type="entry name" value="Porphobilinogen deaminase"/>
    <property type="match status" value="1"/>
</dbReference>
<dbReference type="InterPro" id="IPR036803">
    <property type="entry name" value="Porphobilinogen_deaminase_C_sf"/>
</dbReference>
<evidence type="ECO:0000256" key="7">
    <source>
        <dbReference type="ARBA" id="ARBA00022679"/>
    </source>
</evidence>
<dbReference type="GO" id="GO:0004418">
    <property type="term" value="F:hydroxymethylbilane synthase activity"/>
    <property type="evidence" value="ECO:0007669"/>
    <property type="project" value="UniProtKB-EC"/>
</dbReference>
<evidence type="ECO:0000313" key="15">
    <source>
        <dbReference type="EMBL" id="KZS90285.1"/>
    </source>
</evidence>
<accession>A0A164R667</accession>
<keyword evidence="7" id="KW-0808">Transferase</keyword>
<dbReference type="FunFam" id="3.40.190.10:FF:000086">
    <property type="entry name" value="Probable porphobilinogen deaminase"/>
    <property type="match status" value="1"/>
</dbReference>
<dbReference type="AlphaFoldDB" id="A0A164R667"/>
<evidence type="ECO:0000256" key="8">
    <source>
        <dbReference type="ARBA" id="ARBA00023133"/>
    </source>
</evidence>
<sequence length="365" mass="39190">MGSIVSLLSGAGFLPEPEQKPVILASRASTLAQIQTNAVLDTIRSLNPTNEFAASFMTTEGDKNQAQALYLLGGKSLWTKELEVALLEGDVDILVHCVKDVPTTLPPGCELGAILEREDPVDVLVVKKGLPYKSLADLPNGSVVGTSSVRRVAQLRKSFPKLEFKDICIRKLTCCRNTRLAKLDAPTGPYVAIILAKAGLVRLGFDSRITCPVASPTLYYAVGQGALCVEVRSDDPKIKTLAASLNHWQTEWQCRAERACLRVLEGGCSVPVGVETTLVPLRGTTLGKEPERCMLTLTGTVTGLQGTPHVEHTIMEEVGSVTEAEAIGVLLARYLMDHGAKAILEDIGKDRDNRNAIANKVPAAN</sequence>
<keyword evidence="8" id="KW-0350">Heme biosynthesis</keyword>
<dbReference type="PANTHER" id="PTHR11557">
    <property type="entry name" value="PORPHOBILINOGEN DEAMINASE"/>
    <property type="match status" value="1"/>
</dbReference>
<comment type="similarity">
    <text evidence="4">Belongs to the HMBS family.</text>
</comment>
<feature type="domain" description="Porphobilinogen deaminase C-terminal" evidence="14">
    <location>
        <begin position="253"/>
        <end position="335"/>
    </location>
</feature>
<dbReference type="STRING" id="1314777.A0A164R667"/>
<dbReference type="NCBIfam" id="TIGR00212">
    <property type="entry name" value="hemC"/>
    <property type="match status" value="1"/>
</dbReference>
<protein>
    <recommendedName>
        <fullName evidence="6">Porphobilinogen deaminase</fullName>
        <ecNumber evidence="5">2.5.1.61</ecNumber>
    </recommendedName>
    <alternativeName>
        <fullName evidence="11">Hydroxymethylbilane synthase</fullName>
    </alternativeName>
    <alternativeName>
        <fullName evidence="10">Pre-uroporphyrinogen synthase</fullName>
    </alternativeName>
</protein>
<evidence type="ECO:0000256" key="11">
    <source>
        <dbReference type="ARBA" id="ARBA00033064"/>
    </source>
</evidence>
<dbReference type="InterPro" id="IPR022418">
    <property type="entry name" value="Porphobilinogen_deaminase_C"/>
</dbReference>
<evidence type="ECO:0000256" key="10">
    <source>
        <dbReference type="ARBA" id="ARBA00030685"/>
    </source>
</evidence>
<comment type="pathway">
    <text evidence="3">Porphyrin-containing compound metabolism; protoporphyrin-IX biosynthesis; coproporphyrinogen-III from 5-aminolevulinate: step 2/4.</text>
</comment>
<evidence type="ECO:0000256" key="1">
    <source>
        <dbReference type="ARBA" id="ARBA00001916"/>
    </source>
</evidence>